<sequence>MNNTKLVIPNCNEFISIYGFDCEIDDVIQTVKFVNGDERVTLSFDLTVNSVRLLFYRKDYIVIDLYLENLSELYLDENGNYLSFKFSNSLHILIKLYPQINITGTTLL</sequence>
<dbReference type="AlphaFoldDB" id="A0A9W5IS36"/>
<dbReference type="RefSeq" id="WP_004519276.1">
    <property type="nucleotide sequence ID" value="NZ_ACEO02000002.1"/>
</dbReference>
<accession>A0A9W5IS36</accession>
<evidence type="ECO:0000313" key="1">
    <source>
        <dbReference type="EMBL" id="EFC52725.1"/>
    </source>
</evidence>
<organism evidence="1 2">
    <name type="scientific">Neisseria subflava NJ9703</name>
    <dbReference type="NCBI Taxonomy" id="546268"/>
    <lineage>
        <taxon>Bacteria</taxon>
        <taxon>Pseudomonadati</taxon>
        <taxon>Pseudomonadota</taxon>
        <taxon>Betaproteobacteria</taxon>
        <taxon>Neisseriales</taxon>
        <taxon>Neisseriaceae</taxon>
        <taxon>Neisseria</taxon>
    </lineage>
</organism>
<protein>
    <submittedName>
        <fullName evidence="1">Uncharacterized protein</fullName>
    </submittedName>
</protein>
<evidence type="ECO:0000313" key="2">
    <source>
        <dbReference type="Proteomes" id="UP000004621"/>
    </source>
</evidence>
<reference evidence="1 2" key="1">
    <citation type="submission" date="2010-01" db="EMBL/GenBank/DDBJ databases">
        <authorList>
            <person name="Weinstock G."/>
            <person name="Sodergren E."/>
            <person name="Clifton S."/>
            <person name="Fulton L."/>
            <person name="Fulton B."/>
            <person name="Courtney L."/>
            <person name="Fronick C."/>
            <person name="Harrison M."/>
            <person name="Strong C."/>
            <person name="Farmer C."/>
            <person name="Delahaunty K."/>
            <person name="Markovic C."/>
            <person name="Hall O."/>
            <person name="Minx P."/>
            <person name="Tomlinson C."/>
            <person name="Mitreva M."/>
            <person name="Nelson J."/>
            <person name="Hou S."/>
            <person name="Wollam A."/>
            <person name="Pepin K.H."/>
            <person name="Johnson M."/>
            <person name="Bhonagiri V."/>
            <person name="Nash W.E."/>
            <person name="Warren W."/>
            <person name="Chinwalla A."/>
            <person name="Mardis E.R."/>
            <person name="Wilson R.K."/>
        </authorList>
    </citation>
    <scope>NUCLEOTIDE SEQUENCE [LARGE SCALE GENOMIC DNA]</scope>
    <source>
        <strain evidence="1 2">NJ9703</strain>
    </source>
</reference>
<dbReference type="EMBL" id="ACEO02000002">
    <property type="protein sequence ID" value="EFC52725.1"/>
    <property type="molecule type" value="Genomic_DNA"/>
</dbReference>
<comment type="caution">
    <text evidence="1">The sequence shown here is derived from an EMBL/GenBank/DDBJ whole genome shotgun (WGS) entry which is preliminary data.</text>
</comment>
<proteinExistence type="predicted"/>
<name>A0A9W5IS36_NEISU</name>
<gene>
    <name evidence="1" type="ORF">NEISUBOT_03561</name>
</gene>
<dbReference type="Proteomes" id="UP000004621">
    <property type="component" value="Unassembled WGS sequence"/>
</dbReference>